<evidence type="ECO:0000256" key="8">
    <source>
        <dbReference type="SAM" id="MobiDB-lite"/>
    </source>
</evidence>
<dbReference type="PRINTS" id="PR00981">
    <property type="entry name" value="TRNASYNTHSER"/>
</dbReference>
<dbReference type="InterPro" id="IPR002314">
    <property type="entry name" value="aa-tRNA-synt_IIb"/>
</dbReference>
<dbReference type="GO" id="GO:0006434">
    <property type="term" value="P:seryl-tRNA aminoacylation"/>
    <property type="evidence" value="ECO:0007669"/>
    <property type="project" value="InterPro"/>
</dbReference>
<dbReference type="PANTHER" id="PTHR11778">
    <property type="entry name" value="SERYL-TRNA SYNTHETASE"/>
    <property type="match status" value="1"/>
</dbReference>
<evidence type="ECO:0000256" key="1">
    <source>
        <dbReference type="ARBA" id="ARBA00012840"/>
    </source>
</evidence>
<evidence type="ECO:0000256" key="4">
    <source>
        <dbReference type="ARBA" id="ARBA00022840"/>
    </source>
</evidence>
<keyword evidence="3" id="KW-0547">Nucleotide-binding</keyword>
<evidence type="ECO:0000313" key="11">
    <source>
        <dbReference type="EMBL" id="PWN39783.1"/>
    </source>
</evidence>
<dbReference type="EC" id="6.1.1.11" evidence="1"/>
<dbReference type="InterPro" id="IPR002317">
    <property type="entry name" value="Ser-tRNA-ligase_type_1"/>
</dbReference>
<accession>A0A316VTL5</accession>
<feature type="domain" description="Aminoacyl-transfer RNA synthetases class-II family profile" evidence="10">
    <location>
        <begin position="290"/>
        <end position="511"/>
    </location>
</feature>
<evidence type="ECO:0000313" key="12">
    <source>
        <dbReference type="Proteomes" id="UP000245783"/>
    </source>
</evidence>
<keyword evidence="9" id="KW-0472">Membrane</keyword>
<dbReference type="InterPro" id="IPR018811">
    <property type="entry name" value="MRX11"/>
</dbReference>
<feature type="region of interest" description="Disordered" evidence="8">
    <location>
        <begin position="537"/>
        <end position="591"/>
    </location>
</feature>
<dbReference type="RefSeq" id="XP_025366943.1">
    <property type="nucleotide sequence ID" value="XM_025512585.1"/>
</dbReference>
<reference evidence="11 12" key="1">
    <citation type="journal article" date="2018" name="Mol. Biol. Evol.">
        <title>Broad Genomic Sampling Reveals a Smut Pathogenic Ancestry of the Fungal Clade Ustilaginomycotina.</title>
        <authorList>
            <person name="Kijpornyongpan T."/>
            <person name="Mondo S.J."/>
            <person name="Barry K."/>
            <person name="Sandor L."/>
            <person name="Lee J."/>
            <person name="Lipzen A."/>
            <person name="Pangilinan J."/>
            <person name="LaButti K."/>
            <person name="Hainaut M."/>
            <person name="Henrissat B."/>
            <person name="Grigoriev I.V."/>
            <person name="Spatafora J.W."/>
            <person name="Aime M.C."/>
        </authorList>
    </citation>
    <scope>NUCLEOTIDE SEQUENCE [LARGE SCALE GENOMIC DNA]</scope>
    <source>
        <strain evidence="11 12">MCA 4658</strain>
    </source>
</reference>
<proteinExistence type="predicted"/>
<feature type="compositionally biased region" description="Low complexity" evidence="8">
    <location>
        <begin position="577"/>
        <end position="591"/>
    </location>
</feature>
<dbReference type="EMBL" id="KZ819445">
    <property type="protein sequence ID" value="PWN39783.1"/>
    <property type="molecule type" value="Genomic_DNA"/>
</dbReference>
<evidence type="ECO:0000256" key="2">
    <source>
        <dbReference type="ARBA" id="ARBA00022598"/>
    </source>
</evidence>
<keyword evidence="9" id="KW-1133">Transmembrane helix</keyword>
<gene>
    <name evidence="11" type="ORF">IE81DRAFT_317511</name>
</gene>
<dbReference type="STRING" id="1522189.A0A316VTL5"/>
<dbReference type="PROSITE" id="PS50862">
    <property type="entry name" value="AA_TRNA_LIGASE_II"/>
    <property type="match status" value="1"/>
</dbReference>
<keyword evidence="12" id="KW-1185">Reference proteome</keyword>
<keyword evidence="5 11" id="KW-0030">Aminoacyl-tRNA synthetase</keyword>
<name>A0A316VTL5_9BASI</name>
<dbReference type="GO" id="GO:0004828">
    <property type="term" value="F:serine-tRNA ligase activity"/>
    <property type="evidence" value="ECO:0007669"/>
    <property type="project" value="UniProtKB-EC"/>
</dbReference>
<dbReference type="OrthoDB" id="10264585at2759"/>
<organism evidence="11 12">
    <name type="scientific">Ceraceosorus guamensis</name>
    <dbReference type="NCBI Taxonomy" id="1522189"/>
    <lineage>
        <taxon>Eukaryota</taxon>
        <taxon>Fungi</taxon>
        <taxon>Dikarya</taxon>
        <taxon>Basidiomycota</taxon>
        <taxon>Ustilaginomycotina</taxon>
        <taxon>Exobasidiomycetes</taxon>
        <taxon>Ceraceosorales</taxon>
        <taxon>Ceraceosoraceae</taxon>
        <taxon>Ceraceosorus</taxon>
    </lineage>
</organism>
<feature type="transmembrane region" description="Helical" evidence="9">
    <location>
        <begin position="614"/>
        <end position="640"/>
    </location>
</feature>
<dbReference type="Proteomes" id="UP000245783">
    <property type="component" value="Unassembled WGS sequence"/>
</dbReference>
<sequence>MSVSARSSAVPRSILSACHARLLPSSPPRRRELEQRCACLAIRTAATTARQHAQAAPQIKYKQLPPAQPAWSWNDDDLRDGIRNARQRRAALNTEDQDRLVELKQRLVDVNQRLAAARDAQKSSSQRTKADQVDGLSDQSSTATATQKEAKADYQRLLKEQEAVTAEARMLRLKLPNRTAAHVLEQLGVAGDGDLDVEVSPKAFRYGGDIASVPGPDLHGAGKAMPEYDHVNLLHQHSPGSLLHPSALPQQVAASGFPHLGSHLAILSHAIERLSLSIAIAEGARLRVVPDVIPTELLERSGFAPRQADAAQIYTLAAAGEALPLALAATAELPLLGLHAARQYSTKQLPIFEVASGHAFRAEAGSRGKATRGLFRVHQFSKAELFVVCTPDHSEAWLDRLLAVQLRVLDALQLTWRALHMPPHELGASAYQKIDVEVYMRGRGDWGEVCSASNCTDYQARRLSIKYKSAAADASSPEYAHTLNATAAAIPRLLVALVEQHGFRDGKMLLPSALKEHWLGDQDEVHWLADAETTSASGVANRSVDAPQSVPGSVRTFSTKVPQKGTASPPPPPPSSSSPSSPSSPSQPASSILARSIARVREAAARSGTDPGSMVISFLILHELSAIIPLLIIFWILAFFGAGKTVLDWLLPANAVEASVVEDAGPASNGIRDRLRAWVDDGTRWAEKIGRKKGWFGFEKGSEATGEGVDGAILVGGFANAVAAYAVVKAIVPLRIAACIWLAGPFARLTIEPLKRLGRQLGTKAGSRR</sequence>
<dbReference type="AlphaFoldDB" id="A0A316VTL5"/>
<dbReference type="Gene3D" id="3.30.930.10">
    <property type="entry name" value="Bira Bifunctional Protein, Domain 2"/>
    <property type="match status" value="1"/>
</dbReference>
<feature type="compositionally biased region" description="Polar residues" evidence="8">
    <location>
        <begin position="137"/>
        <end position="147"/>
    </location>
</feature>
<evidence type="ECO:0000256" key="5">
    <source>
        <dbReference type="ARBA" id="ARBA00023146"/>
    </source>
</evidence>
<dbReference type="InterPro" id="IPR045864">
    <property type="entry name" value="aa-tRNA-synth_II/BPL/LPL"/>
</dbReference>
<dbReference type="GeneID" id="37034455"/>
<dbReference type="InterPro" id="IPR006195">
    <property type="entry name" value="aa-tRNA-synth_II"/>
</dbReference>
<evidence type="ECO:0000256" key="6">
    <source>
        <dbReference type="ARBA" id="ARBA00031113"/>
    </source>
</evidence>
<protein>
    <recommendedName>
        <fullName evidence="1">serine--tRNA ligase</fullName>
        <ecNumber evidence="1">6.1.1.11</ecNumber>
    </recommendedName>
    <alternativeName>
        <fullName evidence="6">Seryl-tRNA synthetase</fullName>
    </alternativeName>
    <alternativeName>
        <fullName evidence="7">Seryl-tRNA(Ser) synthetase</fullName>
    </alternativeName>
</protein>
<evidence type="ECO:0000256" key="3">
    <source>
        <dbReference type="ARBA" id="ARBA00022741"/>
    </source>
</evidence>
<evidence type="ECO:0000259" key="10">
    <source>
        <dbReference type="PROSITE" id="PS50862"/>
    </source>
</evidence>
<evidence type="ECO:0000256" key="9">
    <source>
        <dbReference type="SAM" id="Phobius"/>
    </source>
</evidence>
<evidence type="ECO:0000256" key="7">
    <source>
        <dbReference type="ARBA" id="ARBA00034892"/>
    </source>
</evidence>
<dbReference type="GO" id="GO:0005524">
    <property type="term" value="F:ATP binding"/>
    <property type="evidence" value="ECO:0007669"/>
    <property type="project" value="UniProtKB-KW"/>
</dbReference>
<dbReference type="Pfam" id="PF10306">
    <property type="entry name" value="FLILHELTA"/>
    <property type="match status" value="1"/>
</dbReference>
<keyword evidence="9" id="KW-0812">Transmembrane</keyword>
<feature type="region of interest" description="Disordered" evidence="8">
    <location>
        <begin position="117"/>
        <end position="149"/>
    </location>
</feature>
<keyword evidence="4" id="KW-0067">ATP-binding</keyword>
<dbReference type="SUPFAM" id="SSF55681">
    <property type="entry name" value="Class II aaRS and biotin synthetases"/>
    <property type="match status" value="1"/>
</dbReference>
<dbReference type="Pfam" id="PF00587">
    <property type="entry name" value="tRNA-synt_2b"/>
    <property type="match status" value="1"/>
</dbReference>
<dbReference type="InParanoid" id="A0A316VTL5"/>
<keyword evidence="2" id="KW-0436">Ligase</keyword>